<dbReference type="InterPro" id="IPR011098">
    <property type="entry name" value="G5_dom"/>
</dbReference>
<dbReference type="InterPro" id="IPR022029">
    <property type="entry name" value="YoaR-like_PG-bd"/>
</dbReference>
<reference evidence="4 5" key="1">
    <citation type="submission" date="2018-01" db="EMBL/GenBank/DDBJ databases">
        <authorList>
            <person name="Gaut B.S."/>
            <person name="Morton B.R."/>
            <person name="Clegg M.T."/>
            <person name="Duvall M.R."/>
        </authorList>
    </citation>
    <scope>NUCLEOTIDE SEQUENCE [LARGE SCALE GENOMIC DNA]</scope>
    <source>
        <strain evidence="4">GP69</strain>
    </source>
</reference>
<dbReference type="Pfam" id="PF04294">
    <property type="entry name" value="VanW"/>
    <property type="match status" value="1"/>
</dbReference>
<feature type="domain" description="G5" evidence="3">
    <location>
        <begin position="376"/>
        <end position="452"/>
    </location>
</feature>
<sequence length="496" mass="54009">MRNKIKKWMRKVCFPISVTVCLLMIGMTVKAQESTSVKKGIFAGDIDLSGMSEAEARQAVTDYVEGLKETEITLLASGDTEVAVTAGDLGITWANPELVSEALEVGTRGNVIERYKVLKDLEHDNLVYPIQISFNLQMISDILLEKCVQYDVQAVDATLTRENGEFQVVEGKTGYTLDVETSIDKVNKFLTEEWDHTACTIALDVDVTEPRGKAEELAQVKDVLGTFTTSYASSGSNRSQNVSNGANLINGTLLYPGDEFSAYESVAPFTKANGYYMAGSYMNGKVVDSLGGGICQVSTTLYNAVLLAELEVTERFNHSMIVTYVDPSADAAIAEGSKDFKFVNNLEYPVYIEGSTSNKHITFTIYGKETRASDREVRYESKVLEVNQPPADIIYPDPGQPIGYIVYDSAHVGYKAQLWKVVLEGGKEVSRTQVNSSSYKMVPRSATVGTATADPAAYEEIMAAIGTGSVDHVKNVIAILTAQAQAPVESPEIGDE</sequence>
<gene>
    <name evidence="4" type="primary">vanW</name>
    <name evidence="4" type="ORF">AMURIS_01804</name>
</gene>
<protein>
    <submittedName>
        <fullName evidence="4">Vancomycin B-type resistance protein VanW</fullName>
    </submittedName>
</protein>
<dbReference type="PANTHER" id="PTHR35788:SF1">
    <property type="entry name" value="EXPORTED PROTEIN"/>
    <property type="match status" value="1"/>
</dbReference>
<dbReference type="EMBL" id="OFSM01000008">
    <property type="protein sequence ID" value="SOY29089.1"/>
    <property type="molecule type" value="Genomic_DNA"/>
</dbReference>
<feature type="signal peptide" evidence="2">
    <location>
        <begin position="1"/>
        <end position="31"/>
    </location>
</feature>
<keyword evidence="5" id="KW-1185">Reference proteome</keyword>
<dbReference type="InterPro" id="IPR052913">
    <property type="entry name" value="Glycopeptide_resist_protein"/>
</dbReference>
<evidence type="ECO:0000259" key="3">
    <source>
        <dbReference type="SMART" id="SM01208"/>
    </source>
</evidence>
<evidence type="ECO:0000256" key="1">
    <source>
        <dbReference type="ARBA" id="ARBA00022729"/>
    </source>
</evidence>
<evidence type="ECO:0000313" key="4">
    <source>
        <dbReference type="EMBL" id="SOY29089.1"/>
    </source>
</evidence>
<dbReference type="RefSeq" id="WP_103239209.1">
    <property type="nucleotide sequence ID" value="NZ_JANJZD010000007.1"/>
</dbReference>
<dbReference type="SMART" id="SM01208">
    <property type="entry name" value="G5"/>
    <property type="match status" value="1"/>
</dbReference>
<dbReference type="Proteomes" id="UP000236311">
    <property type="component" value="Unassembled WGS sequence"/>
</dbReference>
<organism evidence="4 5">
    <name type="scientific">Acetatifactor muris</name>
    <dbReference type="NCBI Taxonomy" id="879566"/>
    <lineage>
        <taxon>Bacteria</taxon>
        <taxon>Bacillati</taxon>
        <taxon>Bacillota</taxon>
        <taxon>Clostridia</taxon>
        <taxon>Lachnospirales</taxon>
        <taxon>Lachnospiraceae</taxon>
        <taxon>Acetatifactor</taxon>
    </lineage>
</organism>
<feature type="chain" id="PRO_5014452074" evidence="2">
    <location>
        <begin position="32"/>
        <end position="496"/>
    </location>
</feature>
<dbReference type="PANTHER" id="PTHR35788">
    <property type="entry name" value="EXPORTED PROTEIN-RELATED"/>
    <property type="match status" value="1"/>
</dbReference>
<dbReference type="InterPro" id="IPR007391">
    <property type="entry name" value="Vancomycin_resist_VanW"/>
</dbReference>
<proteinExistence type="predicted"/>
<dbReference type="OrthoDB" id="9797191at2"/>
<name>A0A2K4ZF57_9FIRM</name>
<accession>A0A2K4ZF57</accession>
<evidence type="ECO:0000313" key="5">
    <source>
        <dbReference type="Proteomes" id="UP000236311"/>
    </source>
</evidence>
<dbReference type="AlphaFoldDB" id="A0A2K4ZF57"/>
<evidence type="ECO:0000256" key="2">
    <source>
        <dbReference type="SAM" id="SignalP"/>
    </source>
</evidence>
<dbReference type="Pfam" id="PF12229">
    <property type="entry name" value="PG_binding_4"/>
    <property type="match status" value="1"/>
</dbReference>
<keyword evidence="1 2" id="KW-0732">Signal</keyword>